<evidence type="ECO:0000256" key="11">
    <source>
        <dbReference type="ARBA" id="ARBA00023136"/>
    </source>
</evidence>
<dbReference type="Proteomes" id="UP000834106">
    <property type="component" value="Chromosome 15"/>
</dbReference>
<dbReference type="InterPro" id="IPR019758">
    <property type="entry name" value="Pept_S26A_signal_pept_1_CS"/>
</dbReference>
<dbReference type="PRINTS" id="PR00727">
    <property type="entry name" value="LEADERPTASE"/>
</dbReference>
<feature type="active site" evidence="12">
    <location>
        <position position="292"/>
    </location>
</feature>
<protein>
    <recommendedName>
        <fullName evidence="5">signal peptidase I</fullName>
        <ecNumber evidence="5">3.4.21.89</ecNumber>
    </recommendedName>
</protein>
<dbReference type="PANTHER" id="PTHR43390:SF2">
    <property type="entry name" value="THYLAKOIDAL PROCESSING PEPTIDASE 2, CHLOROPLASTIC-RELATED"/>
    <property type="match status" value="1"/>
</dbReference>
<evidence type="ECO:0000256" key="8">
    <source>
        <dbReference type="ARBA" id="ARBA00022670"/>
    </source>
</evidence>
<keyword evidence="16" id="KW-1185">Reference proteome</keyword>
<sequence>MAIRFTVTYSGYIASSIASSASSKWAGSRFLHECAFRTRIFHHPPSQKPDSNYSDFRRAKPSHGLVGASVQPKSSMYSTLAEELLGDSSRSPLIMGLISLMKQSMGTSNAGVLGISPIKASTVIPFLQGSKWLPCNEPNSTEVDRGGTRICSTKNSSSKDPIESSSSSTAVVESRSSSKVVVESRSSNSKDVVESRSSTVVIESRSSSNKDVVKSSVNSSKCSEALAMAKSGGASGSVKVLQQSIGTSTSWLSKLMKFSISSEDAKAAFTAFSVSMLFKSTLAEPRSIPSTSMYPTLDVGDRVMAEKVSYIFRNPEILDIVIFKAPPILQTFCGFSSGDVFIKRVVAKAGDYVEVRGGKLLVNDVPQDEDFILELHDYEMDTVLVPEGCVFVLGDNRNNSFDSHNWGPLPIENIIGRSVFRYWPPTKVSSILYDSSLQRNVFAFS</sequence>
<gene>
    <name evidence="15" type="ORF">FPE_LOCUS25224</name>
</gene>
<dbReference type="Gene3D" id="2.10.109.10">
    <property type="entry name" value="Umud Fragment, subunit A"/>
    <property type="match status" value="1"/>
</dbReference>
<evidence type="ECO:0000256" key="3">
    <source>
        <dbReference type="ARBA" id="ARBA00004370"/>
    </source>
</evidence>
<evidence type="ECO:0000256" key="12">
    <source>
        <dbReference type="PIRSR" id="PIRSR600223-1"/>
    </source>
</evidence>
<dbReference type="FunFam" id="2.10.109.10:FF:000012">
    <property type="entry name" value="Peptidase/ serine-type peptidase"/>
    <property type="match status" value="1"/>
</dbReference>
<proteinExistence type="inferred from homology"/>
<feature type="domain" description="Peptidase S26" evidence="14">
    <location>
        <begin position="265"/>
        <end position="423"/>
    </location>
</feature>
<keyword evidence="8" id="KW-0645">Protease</keyword>
<reference evidence="15" key="1">
    <citation type="submission" date="2023-05" db="EMBL/GenBank/DDBJ databases">
        <authorList>
            <person name="Huff M."/>
        </authorList>
    </citation>
    <scope>NUCLEOTIDE SEQUENCE</scope>
</reference>
<evidence type="ECO:0000256" key="10">
    <source>
        <dbReference type="ARBA" id="ARBA00022946"/>
    </source>
</evidence>
<evidence type="ECO:0000256" key="4">
    <source>
        <dbReference type="ARBA" id="ARBA00009370"/>
    </source>
</evidence>
<evidence type="ECO:0000313" key="16">
    <source>
        <dbReference type="Proteomes" id="UP000834106"/>
    </source>
</evidence>
<dbReference type="SUPFAM" id="SSF51306">
    <property type="entry name" value="LexA/Signal peptidase"/>
    <property type="match status" value="1"/>
</dbReference>
<dbReference type="Pfam" id="PF10502">
    <property type="entry name" value="Peptidase_S26"/>
    <property type="match status" value="1"/>
</dbReference>
<dbReference type="InterPro" id="IPR019756">
    <property type="entry name" value="Pept_S26A_signal_pept_1_Ser-AS"/>
</dbReference>
<dbReference type="PANTHER" id="PTHR43390">
    <property type="entry name" value="SIGNAL PEPTIDASE I"/>
    <property type="match status" value="1"/>
</dbReference>
<evidence type="ECO:0000256" key="2">
    <source>
        <dbReference type="ARBA" id="ARBA00004229"/>
    </source>
</evidence>
<evidence type="ECO:0000256" key="13">
    <source>
        <dbReference type="SAM" id="MobiDB-lite"/>
    </source>
</evidence>
<evidence type="ECO:0000256" key="6">
    <source>
        <dbReference type="ARBA" id="ARBA00022528"/>
    </source>
</evidence>
<dbReference type="InterPro" id="IPR019533">
    <property type="entry name" value="Peptidase_S26"/>
</dbReference>
<keyword evidence="7" id="KW-0934">Plastid</keyword>
<name>A0AAD1ZXS2_9LAMI</name>
<dbReference type="InterPro" id="IPR036286">
    <property type="entry name" value="LexA/Signal_pep-like_sf"/>
</dbReference>
<dbReference type="PROSITE" id="PS00501">
    <property type="entry name" value="SPASE_I_1"/>
    <property type="match status" value="1"/>
</dbReference>
<keyword evidence="11" id="KW-0472">Membrane</keyword>
<dbReference type="GO" id="GO:0009003">
    <property type="term" value="F:signal peptidase activity"/>
    <property type="evidence" value="ECO:0007669"/>
    <property type="project" value="UniProtKB-EC"/>
</dbReference>
<dbReference type="GO" id="GO:0009535">
    <property type="term" value="C:chloroplast thylakoid membrane"/>
    <property type="evidence" value="ECO:0007669"/>
    <property type="project" value="TreeGrafter"/>
</dbReference>
<evidence type="ECO:0000256" key="9">
    <source>
        <dbReference type="ARBA" id="ARBA00022801"/>
    </source>
</evidence>
<keyword evidence="10" id="KW-0809">Transit peptide</keyword>
<dbReference type="GO" id="GO:0006465">
    <property type="term" value="P:signal peptide processing"/>
    <property type="evidence" value="ECO:0007669"/>
    <property type="project" value="InterPro"/>
</dbReference>
<evidence type="ECO:0000256" key="7">
    <source>
        <dbReference type="ARBA" id="ARBA00022640"/>
    </source>
</evidence>
<dbReference type="InterPro" id="IPR000223">
    <property type="entry name" value="Pept_S26A_signal_pept_1"/>
</dbReference>
<dbReference type="CDD" id="cd06530">
    <property type="entry name" value="S26_SPase_I"/>
    <property type="match status" value="1"/>
</dbReference>
<dbReference type="EC" id="3.4.21.89" evidence="5"/>
<comment type="similarity">
    <text evidence="4">Belongs to the peptidase S26 family.</text>
</comment>
<evidence type="ECO:0000256" key="5">
    <source>
        <dbReference type="ARBA" id="ARBA00013208"/>
    </source>
</evidence>
<dbReference type="PROSITE" id="PS00761">
    <property type="entry name" value="SPASE_I_3"/>
    <property type="match status" value="1"/>
</dbReference>
<accession>A0AAD1ZXS2</accession>
<comment type="catalytic activity">
    <reaction evidence="1">
        <text>Cleavage of hydrophobic, N-terminal signal or leader sequences from secreted and periplasmic proteins.</text>
        <dbReference type="EC" id="3.4.21.89"/>
    </reaction>
</comment>
<evidence type="ECO:0000313" key="15">
    <source>
        <dbReference type="EMBL" id="CAI9777794.1"/>
    </source>
</evidence>
<comment type="subcellular location">
    <subcellularLocation>
        <location evidence="3">Membrane</location>
    </subcellularLocation>
    <subcellularLocation>
        <location evidence="2">Plastid</location>
        <location evidence="2">Chloroplast</location>
    </subcellularLocation>
</comment>
<keyword evidence="6" id="KW-0150">Chloroplast</keyword>
<feature type="compositionally biased region" description="Low complexity" evidence="13">
    <location>
        <begin position="156"/>
        <end position="170"/>
    </location>
</feature>
<dbReference type="NCBIfam" id="TIGR02227">
    <property type="entry name" value="sigpep_I_bact"/>
    <property type="match status" value="1"/>
</dbReference>
<feature type="active site" evidence="12">
    <location>
        <position position="343"/>
    </location>
</feature>
<evidence type="ECO:0000256" key="1">
    <source>
        <dbReference type="ARBA" id="ARBA00000677"/>
    </source>
</evidence>
<dbReference type="GO" id="GO:0010027">
    <property type="term" value="P:thylakoid membrane organization"/>
    <property type="evidence" value="ECO:0007669"/>
    <property type="project" value="TreeGrafter"/>
</dbReference>
<keyword evidence="9" id="KW-0378">Hydrolase</keyword>
<dbReference type="EMBL" id="OU503050">
    <property type="protein sequence ID" value="CAI9777794.1"/>
    <property type="molecule type" value="Genomic_DNA"/>
</dbReference>
<dbReference type="GO" id="GO:0004252">
    <property type="term" value="F:serine-type endopeptidase activity"/>
    <property type="evidence" value="ECO:0007669"/>
    <property type="project" value="InterPro"/>
</dbReference>
<dbReference type="AlphaFoldDB" id="A0AAD1ZXS2"/>
<organism evidence="15 16">
    <name type="scientific">Fraxinus pennsylvanica</name>
    <dbReference type="NCBI Taxonomy" id="56036"/>
    <lineage>
        <taxon>Eukaryota</taxon>
        <taxon>Viridiplantae</taxon>
        <taxon>Streptophyta</taxon>
        <taxon>Embryophyta</taxon>
        <taxon>Tracheophyta</taxon>
        <taxon>Spermatophyta</taxon>
        <taxon>Magnoliopsida</taxon>
        <taxon>eudicotyledons</taxon>
        <taxon>Gunneridae</taxon>
        <taxon>Pentapetalae</taxon>
        <taxon>asterids</taxon>
        <taxon>lamiids</taxon>
        <taxon>Lamiales</taxon>
        <taxon>Oleaceae</taxon>
        <taxon>Oleeae</taxon>
        <taxon>Fraxinus</taxon>
    </lineage>
</organism>
<feature type="region of interest" description="Disordered" evidence="13">
    <location>
        <begin position="137"/>
        <end position="170"/>
    </location>
</feature>
<evidence type="ECO:0000259" key="14">
    <source>
        <dbReference type="Pfam" id="PF10502"/>
    </source>
</evidence>